<dbReference type="GO" id="GO:0019432">
    <property type="term" value="P:triglyceride biosynthetic process"/>
    <property type="evidence" value="ECO:0007669"/>
    <property type="project" value="TreeGrafter"/>
</dbReference>
<keyword evidence="5 17" id="KW-0808">Transferase</keyword>
<dbReference type="Proteomes" id="UP000035682">
    <property type="component" value="Unplaced"/>
</dbReference>
<dbReference type="OMA" id="ALIGQKH"/>
<dbReference type="SUPFAM" id="SSF69593">
    <property type="entry name" value="Glycerol-3-phosphate (1)-acyltransferase"/>
    <property type="match status" value="1"/>
</dbReference>
<organism evidence="17">
    <name type="scientific">Strongyloides ratti</name>
    <name type="common">Parasitic roundworm</name>
    <dbReference type="NCBI Taxonomy" id="34506"/>
    <lineage>
        <taxon>Eukaryota</taxon>
        <taxon>Metazoa</taxon>
        <taxon>Ecdysozoa</taxon>
        <taxon>Nematoda</taxon>
        <taxon>Chromadorea</taxon>
        <taxon>Rhabditida</taxon>
        <taxon>Tylenchina</taxon>
        <taxon>Panagrolaimomorpha</taxon>
        <taxon>Strongyloidoidea</taxon>
        <taxon>Strongyloididae</taxon>
        <taxon>Strongyloides</taxon>
    </lineage>
</organism>
<evidence type="ECO:0000313" key="18">
    <source>
        <dbReference type="Proteomes" id="UP000035682"/>
    </source>
</evidence>
<keyword evidence="11" id="KW-1208">Phospholipid metabolism</keyword>
<evidence type="ECO:0000256" key="5">
    <source>
        <dbReference type="ARBA" id="ARBA00022679"/>
    </source>
</evidence>
<dbReference type="GO" id="GO:0005783">
    <property type="term" value="C:endoplasmic reticulum"/>
    <property type="evidence" value="ECO:0007669"/>
    <property type="project" value="EnsemblMetazoa"/>
</dbReference>
<comment type="pathway">
    <text evidence="13">Phospholipid metabolism.</text>
</comment>
<keyword evidence="7 15" id="KW-1133">Transmembrane helix</keyword>
<protein>
    <submittedName>
        <fullName evidence="17 19">Phospholipid/glycerol acyltransferase domain-containing protein</fullName>
    </submittedName>
</protein>
<keyword evidence="10" id="KW-0594">Phospholipid biosynthesis</keyword>
<dbReference type="GO" id="GO:0008654">
    <property type="term" value="P:phospholipid biosynthetic process"/>
    <property type="evidence" value="ECO:0007669"/>
    <property type="project" value="UniProtKB-KW"/>
</dbReference>
<keyword evidence="8" id="KW-0443">Lipid metabolism</keyword>
<evidence type="ECO:0000313" key="17">
    <source>
        <dbReference type="EMBL" id="CEF71503.1"/>
    </source>
</evidence>
<dbReference type="GO" id="GO:0004366">
    <property type="term" value="F:glycerol-3-phosphate O-acyltransferase activity"/>
    <property type="evidence" value="ECO:0007669"/>
    <property type="project" value="TreeGrafter"/>
</dbReference>
<dbReference type="PANTHER" id="PTHR23063:SF2">
    <property type="entry name" value="GLYCEROL-3-PHOSPHATE ACYLTRANSFERASE 4, ISOFORM D-RELATED"/>
    <property type="match status" value="1"/>
</dbReference>
<proteinExistence type="inferred from homology"/>
<accession>A0A090N0Y6</accession>
<gene>
    <name evidence="17 19 20" type="ORF">SRAE_X000082800</name>
</gene>
<evidence type="ECO:0000256" key="13">
    <source>
        <dbReference type="ARBA" id="ARBA00025707"/>
    </source>
</evidence>
<evidence type="ECO:0000256" key="15">
    <source>
        <dbReference type="SAM" id="Phobius"/>
    </source>
</evidence>
<dbReference type="InterPro" id="IPR002123">
    <property type="entry name" value="Plipid/glycerol_acylTrfase"/>
</dbReference>
<evidence type="ECO:0000256" key="6">
    <source>
        <dbReference type="ARBA" id="ARBA00022692"/>
    </source>
</evidence>
<reference evidence="17 18" key="1">
    <citation type="submission" date="2014-09" db="EMBL/GenBank/DDBJ databases">
        <authorList>
            <person name="Martin A.A."/>
        </authorList>
    </citation>
    <scope>NUCLEOTIDE SEQUENCE</scope>
    <source>
        <strain evidence="18">ED321</strain>
        <strain evidence="17">ED321 Heterogonic</strain>
    </source>
</reference>
<dbReference type="PANTHER" id="PTHR23063">
    <property type="entry name" value="PHOSPHOLIPID ACYLTRANSFERASE"/>
    <property type="match status" value="1"/>
</dbReference>
<evidence type="ECO:0000256" key="9">
    <source>
        <dbReference type="ARBA" id="ARBA00023136"/>
    </source>
</evidence>
<dbReference type="STRING" id="34506.A0A090N0Y6"/>
<keyword evidence="18" id="KW-1185">Reference proteome</keyword>
<keyword evidence="12 17" id="KW-0012">Acyltransferase</keyword>
<dbReference type="eggNOG" id="KOG2898">
    <property type="taxonomic scope" value="Eukaryota"/>
</dbReference>
<dbReference type="WormBase" id="SRAE_X000082800">
    <property type="protein sequence ID" value="SRP07490"/>
    <property type="gene ID" value="WBGene00266389"/>
</dbReference>
<comment type="pathway">
    <text evidence="2">Lipid metabolism.</text>
</comment>
<name>A0A090N0Y6_STRRB</name>
<feature type="region of interest" description="Disordered" evidence="14">
    <location>
        <begin position="92"/>
        <end position="127"/>
    </location>
</feature>
<evidence type="ECO:0000256" key="10">
    <source>
        <dbReference type="ARBA" id="ARBA00023209"/>
    </source>
</evidence>
<dbReference type="SMART" id="SM00563">
    <property type="entry name" value="PlsC"/>
    <property type="match status" value="1"/>
</dbReference>
<evidence type="ECO:0000313" key="19">
    <source>
        <dbReference type="WBParaSite" id="SRAE_X000082800.1"/>
    </source>
</evidence>
<sequence length="545" mass="62139">MIVFLEYAVLVMAFFTPPVFCTSLLVILLASIGKSLGIREFYVKCLMLMFEWGAKMNYKKPLRNRLKVKLGSDSETEEENDYDNYYDSANVTSYDDGNSEEDNKSSNGWLSRKHSVGSVPGDISPKADSGVYPECGLSRISSSNSLLRRHGSSASIIKRETTMTFDDDYIDDVEEQIVNSRGWAAINDSLDFMKAGIEAVIEDEVTSRFEAEELVCWNMLTRTSRGFDFSINWKLSILWIVGFFFRYTILFPVRVVLFIIGLGILVIGTAITGLIPNSSFKRLIYEKCMLVAHRTLARSVTALIHFHNQQYRVKTGGICVANHTSPIDVLILGTDNCYALIGQKHGGLLGLLQRAFSRGSSHIWFERSEAKDRALVSKTLKEHVTDETKLPILIFPEGTCINNTSVMMFKKGSFEVGATIYPIAMKYDSLFGDAFWNSSRQSYCEYVFRIMTSWALICHVWYLPPMTRFENESAVEFANRVKKVIAQAGGLVDLEWDGQLKRMKVPEKMIHKQRQRYFNRLSRYTSCSNPTKNQLNEFYDSDRYE</sequence>
<evidence type="ECO:0000256" key="12">
    <source>
        <dbReference type="ARBA" id="ARBA00023315"/>
    </source>
</evidence>
<dbReference type="GeneID" id="36383883"/>
<keyword evidence="4" id="KW-0444">Lipid biosynthesis</keyword>
<dbReference type="GO" id="GO:0016020">
    <property type="term" value="C:membrane"/>
    <property type="evidence" value="ECO:0007669"/>
    <property type="project" value="UniProtKB-SubCell"/>
</dbReference>
<dbReference type="CTD" id="36383883"/>
<evidence type="ECO:0000313" key="20">
    <source>
        <dbReference type="WormBase" id="SRAE_X000082800"/>
    </source>
</evidence>
<feature type="domain" description="Phospholipid/glycerol acyltransferase" evidence="16">
    <location>
        <begin position="317"/>
        <end position="428"/>
    </location>
</feature>
<evidence type="ECO:0000256" key="11">
    <source>
        <dbReference type="ARBA" id="ARBA00023264"/>
    </source>
</evidence>
<dbReference type="RefSeq" id="XP_024510699.1">
    <property type="nucleotide sequence ID" value="XM_024645219.1"/>
</dbReference>
<feature type="transmembrane region" description="Helical" evidence="15">
    <location>
        <begin position="255"/>
        <end position="275"/>
    </location>
</feature>
<dbReference type="InterPro" id="IPR045252">
    <property type="entry name" value="LPCAT1-like"/>
</dbReference>
<keyword evidence="6 15" id="KW-0812">Transmembrane</keyword>
<dbReference type="AlphaFoldDB" id="A0A090N0Y6"/>
<dbReference type="EMBL" id="LN609530">
    <property type="protein sequence ID" value="CEF71503.1"/>
    <property type="molecule type" value="Genomic_DNA"/>
</dbReference>
<evidence type="ECO:0000256" key="1">
    <source>
        <dbReference type="ARBA" id="ARBA00004370"/>
    </source>
</evidence>
<feature type="transmembrane region" description="Helical" evidence="15">
    <location>
        <begin position="7"/>
        <end position="29"/>
    </location>
</feature>
<comment type="subcellular location">
    <subcellularLocation>
        <location evidence="1">Membrane</location>
    </subcellularLocation>
</comment>
<evidence type="ECO:0000256" key="8">
    <source>
        <dbReference type="ARBA" id="ARBA00023098"/>
    </source>
</evidence>
<dbReference type="WBParaSite" id="SRAE_X000082800.1">
    <property type="protein sequence ID" value="SRAE_X000082800.1"/>
    <property type="gene ID" value="WBGene00266389"/>
</dbReference>
<feature type="transmembrane region" description="Helical" evidence="15">
    <location>
        <begin position="231"/>
        <end position="249"/>
    </location>
</feature>
<evidence type="ECO:0000256" key="7">
    <source>
        <dbReference type="ARBA" id="ARBA00022989"/>
    </source>
</evidence>
<evidence type="ECO:0000256" key="14">
    <source>
        <dbReference type="SAM" id="MobiDB-lite"/>
    </source>
</evidence>
<keyword evidence="9 15" id="KW-0472">Membrane</keyword>
<dbReference type="CDD" id="cd07991">
    <property type="entry name" value="LPLAT_LPCAT1-like"/>
    <property type="match status" value="1"/>
</dbReference>
<dbReference type="Pfam" id="PF01553">
    <property type="entry name" value="Acyltransferase"/>
    <property type="match status" value="1"/>
</dbReference>
<evidence type="ECO:0000256" key="3">
    <source>
        <dbReference type="ARBA" id="ARBA00008655"/>
    </source>
</evidence>
<dbReference type="OrthoDB" id="10051137at2759"/>
<reference evidence="19" key="2">
    <citation type="submission" date="2020-12" db="UniProtKB">
        <authorList>
            <consortium name="WormBaseParasite"/>
        </authorList>
    </citation>
    <scope>IDENTIFICATION</scope>
</reference>
<evidence type="ECO:0000259" key="16">
    <source>
        <dbReference type="SMART" id="SM00563"/>
    </source>
</evidence>
<evidence type="ECO:0000256" key="4">
    <source>
        <dbReference type="ARBA" id="ARBA00022516"/>
    </source>
</evidence>
<evidence type="ECO:0000256" key="2">
    <source>
        <dbReference type="ARBA" id="ARBA00005189"/>
    </source>
</evidence>
<comment type="similarity">
    <text evidence="3">Belongs to the 1-acyl-sn-glycerol-3-phosphate acyltransferase family.</text>
</comment>